<organism evidence="3 4">
    <name type="scientific">Micavibrio aeruginosavorus</name>
    <dbReference type="NCBI Taxonomy" id="349221"/>
    <lineage>
        <taxon>Bacteria</taxon>
        <taxon>Pseudomonadati</taxon>
        <taxon>Bdellovibrionota</taxon>
        <taxon>Bdellovibrionia</taxon>
        <taxon>Bdellovibrionales</taxon>
        <taxon>Pseudobdellovibrionaceae</taxon>
        <taxon>Micavibrio</taxon>
    </lineage>
</organism>
<name>A0A2W5PSI5_9BACT</name>
<evidence type="ECO:0000313" key="4">
    <source>
        <dbReference type="Proteomes" id="UP000249417"/>
    </source>
</evidence>
<keyword evidence="1" id="KW-1133">Transmembrane helix</keyword>
<accession>A0A2W5PSI5</accession>
<dbReference type="AlphaFoldDB" id="A0A2W5PSI5"/>
<sequence>MKKLVSTATTQEEILNLTGVTLTEDEKILITGRVHGAIYWKSVAVMIFGILLFLVAASLGFFFLLVGGIMLVLAHLTRYYRILAATNKRVLVRGGFFYADMVELRYTQVESIELGVMPIGQVFGYGSVIITGTGQRRIIVPFIANALEFRSKVNEILADK</sequence>
<feature type="transmembrane region" description="Helical" evidence="1">
    <location>
        <begin position="43"/>
        <end position="73"/>
    </location>
</feature>
<evidence type="ECO:0000256" key="1">
    <source>
        <dbReference type="SAM" id="Phobius"/>
    </source>
</evidence>
<gene>
    <name evidence="3" type="ORF">DI551_07435</name>
</gene>
<dbReference type="Pfam" id="PF03703">
    <property type="entry name" value="bPH_2"/>
    <property type="match status" value="1"/>
</dbReference>
<feature type="domain" description="YdbS-like PH" evidence="2">
    <location>
        <begin position="83"/>
        <end position="150"/>
    </location>
</feature>
<dbReference type="Proteomes" id="UP000249417">
    <property type="component" value="Unassembled WGS sequence"/>
</dbReference>
<keyword evidence="1" id="KW-0812">Transmembrane</keyword>
<proteinExistence type="predicted"/>
<protein>
    <recommendedName>
        <fullName evidence="2">YdbS-like PH domain-containing protein</fullName>
    </recommendedName>
</protein>
<evidence type="ECO:0000313" key="3">
    <source>
        <dbReference type="EMBL" id="PZQ45403.1"/>
    </source>
</evidence>
<comment type="caution">
    <text evidence="3">The sequence shown here is derived from an EMBL/GenBank/DDBJ whole genome shotgun (WGS) entry which is preliminary data.</text>
</comment>
<keyword evidence="1" id="KW-0472">Membrane</keyword>
<dbReference type="InterPro" id="IPR005182">
    <property type="entry name" value="YdbS-like_PH"/>
</dbReference>
<reference evidence="3 4" key="1">
    <citation type="submission" date="2017-08" db="EMBL/GenBank/DDBJ databases">
        <title>Infants hospitalized years apart are colonized by the same room-sourced microbial strains.</title>
        <authorList>
            <person name="Brooks B."/>
            <person name="Olm M.R."/>
            <person name="Firek B.A."/>
            <person name="Baker R."/>
            <person name="Thomas B.C."/>
            <person name="Morowitz M.J."/>
            <person name="Banfield J.F."/>
        </authorList>
    </citation>
    <scope>NUCLEOTIDE SEQUENCE [LARGE SCALE GENOMIC DNA]</scope>
    <source>
        <strain evidence="3">S2_005_002_R2_29</strain>
    </source>
</reference>
<evidence type="ECO:0000259" key="2">
    <source>
        <dbReference type="Pfam" id="PF03703"/>
    </source>
</evidence>
<dbReference type="EMBL" id="QFQB01000050">
    <property type="protein sequence ID" value="PZQ45403.1"/>
    <property type="molecule type" value="Genomic_DNA"/>
</dbReference>